<dbReference type="InterPro" id="IPR013328">
    <property type="entry name" value="6PGD_dom2"/>
</dbReference>
<accession>A0A2G5I2M7</accession>
<dbReference type="PANTHER" id="PTHR21708:SF30">
    <property type="entry name" value="2-DEHYDROPANTOATE 2-REDUCTASE-RELATED"/>
    <property type="match status" value="1"/>
</dbReference>
<evidence type="ECO:0000313" key="9">
    <source>
        <dbReference type="Proteomes" id="UP000230605"/>
    </source>
</evidence>
<reference evidence="7 9" key="1">
    <citation type="submission" date="2015-10" db="EMBL/GenBank/DDBJ databases">
        <title>The cercosporin biosynthetic gene cluster was horizontally transferred to several fungal lineages and shown to be expanded in Cercospora beticola based on microsynteny with recipient genomes.</title>
        <authorList>
            <person name="De Jonge R."/>
            <person name="Ebert M.K."/>
            <person name="Suttle J.C."/>
            <person name="Jurick Ii W.M."/>
            <person name="Secor G.A."/>
            <person name="Thomma B.P."/>
            <person name="Van De Peer Y."/>
            <person name="Bolton M.D."/>
        </authorList>
    </citation>
    <scope>NUCLEOTIDE SEQUENCE [LARGE SCALE GENOMIC DNA]</scope>
    <source>
        <strain evidence="7 9">09-40</strain>
    </source>
</reference>
<dbReference type="AlphaFoldDB" id="A0A2G5I2M7"/>
<dbReference type="InterPro" id="IPR008927">
    <property type="entry name" value="6-PGluconate_DH-like_C_sf"/>
</dbReference>
<organism evidence="7 9">
    <name type="scientific">Cercospora beticola</name>
    <name type="common">Sugarbeet leaf spot fungus</name>
    <dbReference type="NCBI Taxonomy" id="122368"/>
    <lineage>
        <taxon>Eukaryota</taxon>
        <taxon>Fungi</taxon>
        <taxon>Dikarya</taxon>
        <taxon>Ascomycota</taxon>
        <taxon>Pezizomycotina</taxon>
        <taxon>Dothideomycetes</taxon>
        <taxon>Dothideomycetidae</taxon>
        <taxon>Mycosphaerellales</taxon>
        <taxon>Mycosphaerellaceae</taxon>
        <taxon>Cercospora</taxon>
    </lineage>
</organism>
<comment type="function">
    <text evidence="4">Catalyzes the NADPH-dependent reduction of ketopantoate into pantoic acid.</text>
</comment>
<dbReference type="SUPFAM" id="SSF51735">
    <property type="entry name" value="NAD(P)-binding Rossmann-fold domains"/>
    <property type="match status" value="1"/>
</dbReference>
<reference evidence="8 10" key="2">
    <citation type="submission" date="2023-09" db="EMBL/GenBank/DDBJ databases">
        <title>Complete-Gapless Cercospora beticola genome.</title>
        <authorList>
            <person name="Wyatt N.A."/>
            <person name="Spanner R.E."/>
            <person name="Bolton M.D."/>
        </authorList>
    </citation>
    <scope>NUCLEOTIDE SEQUENCE [LARGE SCALE GENOMIC DNA]</scope>
    <source>
        <strain evidence="8">Cb09-40</strain>
    </source>
</reference>
<comment type="catalytic activity">
    <reaction evidence="4">
        <text>(R)-pantoate + NADP(+) = 2-dehydropantoate + NADPH + H(+)</text>
        <dbReference type="Rhea" id="RHEA:16233"/>
        <dbReference type="ChEBI" id="CHEBI:11561"/>
        <dbReference type="ChEBI" id="CHEBI:15378"/>
        <dbReference type="ChEBI" id="CHEBI:15980"/>
        <dbReference type="ChEBI" id="CHEBI:57783"/>
        <dbReference type="ChEBI" id="CHEBI:58349"/>
        <dbReference type="EC" id="1.1.1.169"/>
    </reaction>
</comment>
<evidence type="ECO:0000256" key="3">
    <source>
        <dbReference type="ARBA" id="ARBA00023002"/>
    </source>
</evidence>
<gene>
    <name evidence="7" type="ORF">CB0940_03676</name>
    <name evidence="8" type="ORF">RHO25_005474</name>
</gene>
<dbReference type="SUPFAM" id="SSF48179">
    <property type="entry name" value="6-phosphogluconate dehydrogenase C-terminal domain-like"/>
    <property type="match status" value="1"/>
</dbReference>
<dbReference type="PANTHER" id="PTHR21708">
    <property type="entry name" value="PROBABLE 2-DEHYDROPANTOATE 2-REDUCTASE"/>
    <property type="match status" value="1"/>
</dbReference>
<keyword evidence="3 4" id="KW-0560">Oxidoreductase</keyword>
<dbReference type="EMBL" id="LKMD01000101">
    <property type="protein sequence ID" value="PIA99020.1"/>
    <property type="molecule type" value="Genomic_DNA"/>
</dbReference>
<dbReference type="Gene3D" id="3.40.50.720">
    <property type="entry name" value="NAD(P)-binding Rossmann-like Domain"/>
    <property type="match status" value="1"/>
</dbReference>
<dbReference type="Gene3D" id="1.10.1040.10">
    <property type="entry name" value="N-(1-d-carboxylethyl)-l-norvaline Dehydrogenase, domain 2"/>
    <property type="match status" value="1"/>
</dbReference>
<dbReference type="EMBL" id="CP134186">
    <property type="protein sequence ID" value="WPB00854.1"/>
    <property type="molecule type" value="Genomic_DNA"/>
</dbReference>
<evidence type="ECO:0000259" key="6">
    <source>
        <dbReference type="Pfam" id="PF08546"/>
    </source>
</evidence>
<evidence type="ECO:0000313" key="10">
    <source>
        <dbReference type="Proteomes" id="UP001302367"/>
    </source>
</evidence>
<dbReference type="InterPro" id="IPR003710">
    <property type="entry name" value="ApbA"/>
</dbReference>
<dbReference type="GO" id="GO:0005737">
    <property type="term" value="C:cytoplasm"/>
    <property type="evidence" value="ECO:0007669"/>
    <property type="project" value="TreeGrafter"/>
</dbReference>
<comment type="similarity">
    <text evidence="1 4">Belongs to the ketopantoate reductase family.</text>
</comment>
<evidence type="ECO:0000256" key="2">
    <source>
        <dbReference type="ARBA" id="ARBA00022857"/>
    </source>
</evidence>
<dbReference type="InterPro" id="IPR013752">
    <property type="entry name" value="KPA_reductase"/>
</dbReference>
<protein>
    <recommendedName>
        <fullName evidence="4">2-dehydropantoate 2-reductase</fullName>
        <ecNumber evidence="4">1.1.1.169</ecNumber>
    </recommendedName>
    <alternativeName>
        <fullName evidence="4">Ketopantoate reductase</fullName>
    </alternativeName>
</protein>
<dbReference type="Proteomes" id="UP000230605">
    <property type="component" value="Chromosome 3"/>
</dbReference>
<dbReference type="Proteomes" id="UP001302367">
    <property type="component" value="Chromosome 3"/>
</dbReference>
<dbReference type="OrthoDB" id="3609at2759"/>
<dbReference type="GO" id="GO:0015940">
    <property type="term" value="P:pantothenate biosynthetic process"/>
    <property type="evidence" value="ECO:0007669"/>
    <property type="project" value="InterPro"/>
</dbReference>
<dbReference type="FunFam" id="1.10.1040.10:FF:000017">
    <property type="entry name" value="2-dehydropantoate 2-reductase"/>
    <property type="match status" value="1"/>
</dbReference>
<name>A0A2G5I2M7_CERBT</name>
<dbReference type="Pfam" id="PF02558">
    <property type="entry name" value="ApbA"/>
    <property type="match status" value="1"/>
</dbReference>
<feature type="domain" description="Ketopantoate reductase N-terminal" evidence="5">
    <location>
        <begin position="5"/>
        <end position="156"/>
    </location>
</feature>
<sequence>MSHNVAIYGTGAIGCCCAYVLTQAGCNVTVICRSNHDEIKAGGITIDAELWGKGLACHPRVVRTPKEAVQSGEFDFVLVTVKALPGTGVPAAIAPIVTESKTTIVLAQNGIGIEAEHAKAFPNNTLLSCSVLMPAEQVRPGHVVGVWFEHLEIGTFPSEAYTASAVARQSAELWTSTWKLGGGNATLYHDIQERRWTKLLMNATYNPIAALTLCRNTAFFGLGEEAVHLFREVQNEIIAVANALGYSAVNRTLADEHIKLTTDRMGTEGTEPSMLTDILRARPTEYQVILENPVRIANRLGVPIPRLHTLYVLMKGLDAAITRRTPGMSLLGTQI</sequence>
<evidence type="ECO:0000256" key="1">
    <source>
        <dbReference type="ARBA" id="ARBA00007870"/>
    </source>
</evidence>
<proteinExistence type="inferred from homology"/>
<dbReference type="InterPro" id="IPR051402">
    <property type="entry name" value="KPR-Related"/>
</dbReference>
<dbReference type="InterPro" id="IPR036291">
    <property type="entry name" value="NAD(P)-bd_dom_sf"/>
</dbReference>
<dbReference type="GO" id="GO:0008677">
    <property type="term" value="F:2-dehydropantoate 2-reductase activity"/>
    <property type="evidence" value="ECO:0007669"/>
    <property type="project" value="UniProtKB-EC"/>
</dbReference>
<keyword evidence="2 4" id="KW-0521">NADP</keyword>
<dbReference type="InterPro" id="IPR013332">
    <property type="entry name" value="KPR_N"/>
</dbReference>
<evidence type="ECO:0000256" key="4">
    <source>
        <dbReference type="RuleBase" id="RU362068"/>
    </source>
</evidence>
<feature type="domain" description="Ketopantoate reductase C-terminal" evidence="6">
    <location>
        <begin position="190"/>
        <end position="317"/>
    </location>
</feature>
<evidence type="ECO:0000313" key="8">
    <source>
        <dbReference type="EMBL" id="WPB00854.1"/>
    </source>
</evidence>
<dbReference type="NCBIfam" id="TIGR00745">
    <property type="entry name" value="apbA_panE"/>
    <property type="match status" value="1"/>
</dbReference>
<evidence type="ECO:0000313" key="7">
    <source>
        <dbReference type="EMBL" id="PIA99020.1"/>
    </source>
</evidence>
<dbReference type="Pfam" id="PF08546">
    <property type="entry name" value="ApbA_C"/>
    <property type="match status" value="1"/>
</dbReference>
<evidence type="ECO:0000259" key="5">
    <source>
        <dbReference type="Pfam" id="PF02558"/>
    </source>
</evidence>
<keyword evidence="10" id="KW-1185">Reference proteome</keyword>
<dbReference type="EC" id="1.1.1.169" evidence="4"/>